<gene>
    <name evidence="1" type="ORF">BST63_02045</name>
</gene>
<evidence type="ECO:0000313" key="1">
    <source>
        <dbReference type="EMBL" id="OSJ35353.1"/>
    </source>
</evidence>
<name>A0ABX3XAW9_9BRAD</name>
<comment type="caution">
    <text evidence="1">The sequence shown here is derived from an EMBL/GenBank/DDBJ whole genome shotgun (WGS) entry which is preliminary data.</text>
</comment>
<organism evidence="1 2">
    <name type="scientific">Bradyrhizobium canariense</name>
    <dbReference type="NCBI Taxonomy" id="255045"/>
    <lineage>
        <taxon>Bacteria</taxon>
        <taxon>Pseudomonadati</taxon>
        <taxon>Pseudomonadota</taxon>
        <taxon>Alphaproteobacteria</taxon>
        <taxon>Hyphomicrobiales</taxon>
        <taxon>Nitrobacteraceae</taxon>
        <taxon>Bradyrhizobium</taxon>
    </lineage>
</organism>
<proteinExistence type="predicted"/>
<keyword evidence="2" id="KW-1185">Reference proteome</keyword>
<reference evidence="1 2" key="1">
    <citation type="submission" date="2017-03" db="EMBL/GenBank/DDBJ databases">
        <title>Whole genome sequences of fourteen strains of Bradyrhizobium canariense and one strain of Bradyrhizobium japonicum isolated from Lupinus (Papilionoideae: Genisteae) species in Algeria.</title>
        <authorList>
            <person name="Crovadore J."/>
            <person name="Chekireb D."/>
            <person name="Brachmann A."/>
            <person name="Chablais R."/>
            <person name="Cochard B."/>
            <person name="Lefort F."/>
        </authorList>
    </citation>
    <scope>NUCLEOTIDE SEQUENCE [LARGE SCALE GENOMIC DNA]</scope>
    <source>
        <strain evidence="1 2">UBMAN05</strain>
    </source>
</reference>
<sequence length="75" mass="8384">MQGVEIGNVIDARHYLLTLDDEVLLAVLQSGRGNAWVTLDPIRAMRDSGRHAFVRGYVLLSCEAAKDGERRMRSL</sequence>
<evidence type="ECO:0000313" key="2">
    <source>
        <dbReference type="Proteomes" id="UP000193884"/>
    </source>
</evidence>
<dbReference type="Proteomes" id="UP000193884">
    <property type="component" value="Unassembled WGS sequence"/>
</dbReference>
<dbReference type="EMBL" id="NAFK01000110">
    <property type="protein sequence ID" value="OSJ35353.1"/>
    <property type="molecule type" value="Genomic_DNA"/>
</dbReference>
<protein>
    <submittedName>
        <fullName evidence="1">Uncharacterized protein</fullName>
    </submittedName>
</protein>
<accession>A0ABX3XAW9</accession>